<protein>
    <submittedName>
        <fullName evidence="2">Uncharacterized protein</fullName>
    </submittedName>
</protein>
<sequence>MWGRRRRWAGPGGGGGLEELRARRREREAALRKARRQEQLVSKRLLREDTAEQGLRRVFPLGASPRCPFPSQPHGQRGAAVAGGLPRPGLALPRDGF</sequence>
<dbReference type="PANTHER" id="PTHR16356:SF1">
    <property type="entry name" value="TRANSMEMBRANE AND COILED-COIL DOMAIN-CONTAINING PROTEIN 6"/>
    <property type="match status" value="1"/>
</dbReference>
<feature type="region of interest" description="Disordered" evidence="1">
    <location>
        <begin position="1"/>
        <end position="20"/>
    </location>
</feature>
<reference evidence="2" key="1">
    <citation type="submission" date="2025-08" db="UniProtKB">
        <authorList>
            <consortium name="Ensembl"/>
        </authorList>
    </citation>
    <scope>IDENTIFICATION</scope>
</reference>
<accession>A0A8C3PKR8</accession>
<name>A0A8C3PKR8_9CHAR</name>
<organism evidence="2 3">
    <name type="scientific">Calidris pygmaea</name>
    <name type="common">Spoon-billed sandpiper</name>
    <dbReference type="NCBI Taxonomy" id="425635"/>
    <lineage>
        <taxon>Eukaryota</taxon>
        <taxon>Metazoa</taxon>
        <taxon>Chordata</taxon>
        <taxon>Craniata</taxon>
        <taxon>Vertebrata</taxon>
        <taxon>Euteleostomi</taxon>
        <taxon>Archelosauria</taxon>
        <taxon>Archosauria</taxon>
        <taxon>Dinosauria</taxon>
        <taxon>Saurischia</taxon>
        <taxon>Theropoda</taxon>
        <taxon>Coelurosauria</taxon>
        <taxon>Aves</taxon>
        <taxon>Neognathae</taxon>
        <taxon>Neoaves</taxon>
        <taxon>Charadriiformes</taxon>
        <taxon>Scolopacidae</taxon>
        <taxon>Calidris</taxon>
    </lineage>
</organism>
<evidence type="ECO:0000313" key="2">
    <source>
        <dbReference type="Ensembl" id="ENSCPGP00000009502.1"/>
    </source>
</evidence>
<dbReference type="PANTHER" id="PTHR16356">
    <property type="entry name" value="TRANSMEMBRANE AND COILED-COIL DOMAIN-CONTAINING PROTEIN 6 TMCO6"/>
    <property type="match status" value="1"/>
</dbReference>
<dbReference type="Ensembl" id="ENSCPGT00000010430.1">
    <property type="protein sequence ID" value="ENSCPGP00000009502.1"/>
    <property type="gene ID" value="ENSCPGG00000006768.1"/>
</dbReference>
<feature type="region of interest" description="Disordered" evidence="1">
    <location>
        <begin position="60"/>
        <end position="97"/>
    </location>
</feature>
<keyword evidence="3" id="KW-1185">Reference proteome</keyword>
<dbReference type="Proteomes" id="UP000694419">
    <property type="component" value="Unplaced"/>
</dbReference>
<proteinExistence type="predicted"/>
<dbReference type="AlphaFoldDB" id="A0A8C3PKR8"/>
<reference evidence="2" key="2">
    <citation type="submission" date="2025-09" db="UniProtKB">
        <authorList>
            <consortium name="Ensembl"/>
        </authorList>
    </citation>
    <scope>IDENTIFICATION</scope>
</reference>
<evidence type="ECO:0000313" key="3">
    <source>
        <dbReference type="Proteomes" id="UP000694419"/>
    </source>
</evidence>
<evidence type="ECO:0000256" key="1">
    <source>
        <dbReference type="SAM" id="MobiDB-lite"/>
    </source>
</evidence>